<dbReference type="GeneTree" id="ENSGT00550000075160"/>
<evidence type="ECO:0000256" key="2">
    <source>
        <dbReference type="ARBA" id="ARBA00022079"/>
    </source>
</evidence>
<dbReference type="PROSITE" id="PS01154">
    <property type="entry name" value="RNA_POL_L_13KD"/>
    <property type="match status" value="1"/>
</dbReference>
<dbReference type="GO" id="GO:0006362">
    <property type="term" value="P:transcription elongation by RNA polymerase I"/>
    <property type="evidence" value="ECO:0007669"/>
    <property type="project" value="TreeGrafter"/>
</dbReference>
<dbReference type="GO" id="GO:0046983">
    <property type="term" value="F:protein dimerization activity"/>
    <property type="evidence" value="ECO:0007669"/>
    <property type="project" value="InterPro"/>
</dbReference>
<accession>S4RHE9</accession>
<evidence type="ECO:0000313" key="9">
    <source>
        <dbReference type="Ensembl" id="ENSPMAP00000004631.1"/>
    </source>
</evidence>
<evidence type="ECO:0000256" key="6">
    <source>
        <dbReference type="ARBA" id="ARBA00025751"/>
    </source>
</evidence>
<evidence type="ECO:0000259" key="8">
    <source>
        <dbReference type="Pfam" id="PF13656"/>
    </source>
</evidence>
<dbReference type="SUPFAM" id="SSF55257">
    <property type="entry name" value="RBP11-like subunits of RNA polymerase"/>
    <property type="match status" value="1"/>
</dbReference>
<keyword evidence="3" id="KW-0240">DNA-directed RNA polymerase</keyword>
<dbReference type="PANTHER" id="PTHR13946:SF28">
    <property type="entry name" value="DNA-DIRECTED RNA POLYMERASES I AND III SUBUNIT RPAC2"/>
    <property type="match status" value="1"/>
</dbReference>
<dbReference type="GO" id="GO:0003899">
    <property type="term" value="F:DNA-directed RNA polymerase activity"/>
    <property type="evidence" value="ECO:0007669"/>
    <property type="project" value="InterPro"/>
</dbReference>
<dbReference type="InterPro" id="IPR009025">
    <property type="entry name" value="RBP11-like_dimer"/>
</dbReference>
<dbReference type="AlphaFoldDB" id="S4RHE9"/>
<dbReference type="GO" id="GO:0048703">
    <property type="term" value="P:embryonic viscerocranium morphogenesis"/>
    <property type="evidence" value="ECO:0007669"/>
    <property type="project" value="Ensembl"/>
</dbReference>
<evidence type="ECO:0000256" key="3">
    <source>
        <dbReference type="ARBA" id="ARBA00022478"/>
    </source>
</evidence>
<dbReference type="InterPro" id="IPR022905">
    <property type="entry name" value="Rpo11-like"/>
</dbReference>
<dbReference type="GO" id="GO:0005736">
    <property type="term" value="C:RNA polymerase I complex"/>
    <property type="evidence" value="ECO:0007669"/>
    <property type="project" value="TreeGrafter"/>
</dbReference>
<organism evidence="9">
    <name type="scientific">Petromyzon marinus</name>
    <name type="common">Sea lamprey</name>
    <dbReference type="NCBI Taxonomy" id="7757"/>
    <lineage>
        <taxon>Eukaryota</taxon>
        <taxon>Metazoa</taxon>
        <taxon>Chordata</taxon>
        <taxon>Craniata</taxon>
        <taxon>Vertebrata</taxon>
        <taxon>Cyclostomata</taxon>
        <taxon>Hyperoartia</taxon>
        <taxon>Petromyzontiformes</taxon>
        <taxon>Petromyzontidae</taxon>
        <taxon>Petromyzon</taxon>
    </lineage>
</organism>
<comment type="subcellular location">
    <subcellularLocation>
        <location evidence="1">Nucleus</location>
    </subcellularLocation>
</comment>
<dbReference type="Pfam" id="PF13656">
    <property type="entry name" value="RNA_pol_L_2"/>
    <property type="match status" value="1"/>
</dbReference>
<dbReference type="HAMAP" id="MF_00261">
    <property type="entry name" value="RNApol_arch_Rpo11"/>
    <property type="match status" value="1"/>
</dbReference>
<reference evidence="9" key="2">
    <citation type="submission" date="2025-09" db="UniProtKB">
        <authorList>
            <consortium name="Ensembl"/>
        </authorList>
    </citation>
    <scope>IDENTIFICATION</scope>
</reference>
<reference evidence="9" key="1">
    <citation type="submission" date="2025-08" db="UniProtKB">
        <authorList>
            <consortium name="Ensembl"/>
        </authorList>
    </citation>
    <scope>IDENTIFICATION</scope>
</reference>
<dbReference type="GO" id="GO:0042254">
    <property type="term" value="P:ribosome biogenesis"/>
    <property type="evidence" value="ECO:0007669"/>
    <property type="project" value="Ensembl"/>
</dbReference>
<dbReference type="Gene3D" id="3.30.1360.10">
    <property type="entry name" value="RNA polymerase, RBP11-like subunit"/>
    <property type="match status" value="1"/>
</dbReference>
<sequence>MEGGVEGRQRCLSAIQSDVDDDTCVTFVLNGEDHTLGNPLRYMVMKNPDVDFCGYSVTHPSEDKINFRIQTRGIPAVDTFRRGLCELTTVCEHILAAFEASVNTYNENMSERNEGLTF</sequence>
<dbReference type="GO" id="GO:0006383">
    <property type="term" value="P:transcription by RNA polymerase III"/>
    <property type="evidence" value="ECO:0007669"/>
    <property type="project" value="TreeGrafter"/>
</dbReference>
<comment type="similarity">
    <text evidence="6">Belongs to the archaeal Rpo11/eukaryotic RPB11/RPC19 RNA polymerase subunit family.</text>
</comment>
<evidence type="ECO:0000256" key="4">
    <source>
        <dbReference type="ARBA" id="ARBA00023163"/>
    </source>
</evidence>
<dbReference type="GO" id="GO:0003677">
    <property type="term" value="F:DNA binding"/>
    <property type="evidence" value="ECO:0007669"/>
    <property type="project" value="InterPro"/>
</dbReference>
<dbReference type="HOGENOM" id="CLU_090381_4_2_1"/>
<dbReference type="Ensembl" id="ENSPMAT00000004650.1">
    <property type="protein sequence ID" value="ENSPMAP00000004631.1"/>
    <property type="gene ID" value="ENSPMAG00000004228.1"/>
</dbReference>
<keyword evidence="5" id="KW-0539">Nucleus</keyword>
<evidence type="ECO:0000256" key="7">
    <source>
        <dbReference type="ARBA" id="ARBA00031757"/>
    </source>
</evidence>
<dbReference type="InterPro" id="IPR033898">
    <property type="entry name" value="RNAP_AC19"/>
</dbReference>
<proteinExistence type="inferred from homology"/>
<protein>
    <recommendedName>
        <fullName evidence="2">DNA-directed RNA polymerases I and III subunit RPAC2</fullName>
    </recommendedName>
    <alternativeName>
        <fullName evidence="7">DNA-directed RNA polymerase I subunit D</fullName>
    </alternativeName>
</protein>
<dbReference type="InterPro" id="IPR008193">
    <property type="entry name" value="RNA_pol_Rpb11_13-16kDa_CS"/>
</dbReference>
<name>S4RHE9_PETMA</name>
<dbReference type="GO" id="GO:0005666">
    <property type="term" value="C:RNA polymerase III complex"/>
    <property type="evidence" value="ECO:0007669"/>
    <property type="project" value="TreeGrafter"/>
</dbReference>
<dbReference type="FunFam" id="3.30.1360.10:FF:000006">
    <property type="entry name" value="DNA-directed RNA polymerases I and III subunit RPAC2"/>
    <property type="match status" value="1"/>
</dbReference>
<evidence type="ECO:0000256" key="5">
    <source>
        <dbReference type="ARBA" id="ARBA00023242"/>
    </source>
</evidence>
<dbReference type="PANTHER" id="PTHR13946">
    <property type="entry name" value="DNA-DIRECTED RNA POLYMERASE I,II,III"/>
    <property type="match status" value="1"/>
</dbReference>
<dbReference type="CDD" id="cd07029">
    <property type="entry name" value="RNAP_I_III_AC19"/>
    <property type="match status" value="1"/>
</dbReference>
<keyword evidence="4" id="KW-0804">Transcription</keyword>
<dbReference type="STRING" id="7757.ENSPMAP00000004631"/>
<dbReference type="OMA" id="MRIQMYD"/>
<feature type="domain" description="DNA-directed RNA polymerase RBP11-like dimerisation" evidence="8">
    <location>
        <begin position="24"/>
        <end position="95"/>
    </location>
</feature>
<dbReference type="InterPro" id="IPR036603">
    <property type="entry name" value="RBP11-like"/>
</dbReference>
<evidence type="ECO:0000256" key="1">
    <source>
        <dbReference type="ARBA" id="ARBA00004123"/>
    </source>
</evidence>
<dbReference type="GO" id="GO:0051216">
    <property type="term" value="P:cartilage development"/>
    <property type="evidence" value="ECO:0007669"/>
    <property type="project" value="Ensembl"/>
</dbReference>